<dbReference type="PROSITE" id="PS51450">
    <property type="entry name" value="LRR"/>
    <property type="match status" value="1"/>
</dbReference>
<dbReference type="InterPro" id="IPR032675">
    <property type="entry name" value="LRR_dom_sf"/>
</dbReference>
<evidence type="ECO:0000259" key="2">
    <source>
        <dbReference type="Pfam" id="PF23598"/>
    </source>
</evidence>
<name>A0ABD1BXS4_CARAN</name>
<gene>
    <name evidence="3" type="ORF">V5N11_013712</name>
</gene>
<dbReference type="SUPFAM" id="SSF52058">
    <property type="entry name" value="L domain-like"/>
    <property type="match status" value="1"/>
</dbReference>
<dbReference type="InterPro" id="IPR055414">
    <property type="entry name" value="LRR_R13L4/SHOC2-like"/>
</dbReference>
<dbReference type="PANTHER" id="PTHR47186">
    <property type="entry name" value="LEUCINE-RICH REPEAT-CONTAINING PROTEIN 57"/>
    <property type="match status" value="1"/>
</dbReference>
<protein>
    <submittedName>
        <fullName evidence="3">Disease resistance protein RPS5</fullName>
    </submittedName>
</protein>
<dbReference type="AlphaFoldDB" id="A0ABD1BXS4"/>
<organism evidence="3 4">
    <name type="scientific">Cardamine amara subsp. amara</name>
    <dbReference type="NCBI Taxonomy" id="228776"/>
    <lineage>
        <taxon>Eukaryota</taxon>
        <taxon>Viridiplantae</taxon>
        <taxon>Streptophyta</taxon>
        <taxon>Embryophyta</taxon>
        <taxon>Tracheophyta</taxon>
        <taxon>Spermatophyta</taxon>
        <taxon>Magnoliopsida</taxon>
        <taxon>eudicotyledons</taxon>
        <taxon>Gunneridae</taxon>
        <taxon>Pentapetalae</taxon>
        <taxon>rosids</taxon>
        <taxon>malvids</taxon>
        <taxon>Brassicales</taxon>
        <taxon>Brassicaceae</taxon>
        <taxon>Cardamineae</taxon>
        <taxon>Cardamine</taxon>
    </lineage>
</organism>
<evidence type="ECO:0000313" key="4">
    <source>
        <dbReference type="Proteomes" id="UP001558713"/>
    </source>
</evidence>
<dbReference type="Gene3D" id="3.80.10.10">
    <property type="entry name" value="Ribonuclease Inhibitor"/>
    <property type="match status" value="2"/>
</dbReference>
<dbReference type="InterPro" id="IPR001611">
    <property type="entry name" value="Leu-rich_rpt"/>
</dbReference>
<sequence length="407" mass="46166">MELISGSPKCPGLTTLLLQGNKKLVNISGEFFSFMSGLLVLDLSSNRGLTRLPEQISELVSLRYLDLSNTNIVKLPGGLQELKKLIHLNLEFTWKLESISGISNLWSLKTLGLLHSKMSIDLSLVEELERLEHLEVVTIDISSSVVAEKLLCSNRLVQCFKEVDIKKLQEESVRALTLPTMVNLQRLNIECGMRDIKIEKINSSFGNKSPTAPYFPNLSSVFIRHCNDLKDLTWLLFSPNLTFLEVGFSKQLEEIISEEKAVSCVTEEEATCITVPFPKLKNLTLSDLPMLKSIYWSPLPFPCLKKISVSGCLKLRKLPLDSNSVVMVEHRDIHWIPLSLYSQRNINVQPNAIRLRRNPLDFTSTSGAVPKEIVINYKNKEWMEGFEWEDEATRLRFLPSCMLLGIF</sequence>
<proteinExistence type="predicted"/>
<feature type="domain" description="Disease resistance R13L4/SHOC-2-like LRR" evidence="2">
    <location>
        <begin position="14"/>
        <end position="275"/>
    </location>
</feature>
<dbReference type="EMBL" id="JBANAX010000110">
    <property type="protein sequence ID" value="KAL1221990.1"/>
    <property type="molecule type" value="Genomic_DNA"/>
</dbReference>
<reference evidence="3 4" key="1">
    <citation type="submission" date="2024-04" db="EMBL/GenBank/DDBJ databases">
        <title>Genome assembly C_amara_ONT_v2.</title>
        <authorList>
            <person name="Yant L."/>
            <person name="Moore C."/>
            <person name="Slenker M."/>
        </authorList>
    </citation>
    <scope>NUCLEOTIDE SEQUENCE [LARGE SCALE GENOMIC DNA]</scope>
    <source>
        <tissue evidence="3">Leaf</tissue>
    </source>
</reference>
<comment type="caution">
    <text evidence="3">The sequence shown here is derived from an EMBL/GenBank/DDBJ whole genome shotgun (WGS) entry which is preliminary data.</text>
</comment>
<evidence type="ECO:0000313" key="3">
    <source>
        <dbReference type="EMBL" id="KAL1221990.1"/>
    </source>
</evidence>
<accession>A0ABD1BXS4</accession>
<dbReference type="Pfam" id="PF23598">
    <property type="entry name" value="LRR_14"/>
    <property type="match status" value="1"/>
</dbReference>
<keyword evidence="1" id="KW-0677">Repeat</keyword>
<dbReference type="Proteomes" id="UP001558713">
    <property type="component" value="Unassembled WGS sequence"/>
</dbReference>
<keyword evidence="4" id="KW-1185">Reference proteome</keyword>
<evidence type="ECO:0000256" key="1">
    <source>
        <dbReference type="ARBA" id="ARBA00022737"/>
    </source>
</evidence>
<dbReference type="PANTHER" id="PTHR47186:SF40">
    <property type="entry name" value="NB-ARC DOMAIN-CONTAINING PROTEIN"/>
    <property type="match status" value="1"/>
</dbReference>